<dbReference type="RefSeq" id="WP_089323540.1">
    <property type="nucleotide sequence ID" value="NZ_FZOB01000013.1"/>
</dbReference>
<evidence type="ECO:0000259" key="1">
    <source>
        <dbReference type="Pfam" id="PF01882"/>
    </source>
</evidence>
<dbReference type="OrthoDB" id="9778037at2"/>
<keyword evidence="3" id="KW-1185">Reference proteome</keyword>
<dbReference type="AlphaFoldDB" id="A0A238ZY81"/>
<evidence type="ECO:0000313" key="3">
    <source>
        <dbReference type="Proteomes" id="UP000198405"/>
    </source>
</evidence>
<protein>
    <recommendedName>
        <fullName evidence="1">DUF58 domain-containing protein</fullName>
    </recommendedName>
</protein>
<dbReference type="EMBL" id="FZOB01000013">
    <property type="protein sequence ID" value="SNR87961.1"/>
    <property type="molecule type" value="Genomic_DNA"/>
</dbReference>
<name>A0A238ZY81_9BACT</name>
<accession>A0A238ZY81</accession>
<gene>
    <name evidence="2" type="ORF">SAMN06265340_11312</name>
</gene>
<dbReference type="PANTHER" id="PTHR34351:SF1">
    <property type="entry name" value="SLR1927 PROTEIN"/>
    <property type="match status" value="1"/>
</dbReference>
<feature type="domain" description="DUF58" evidence="1">
    <location>
        <begin position="136"/>
        <end position="168"/>
    </location>
</feature>
<organism evidence="2 3">
    <name type="scientific">Desulfurobacterium atlanticum</name>
    <dbReference type="NCBI Taxonomy" id="240169"/>
    <lineage>
        <taxon>Bacteria</taxon>
        <taxon>Pseudomonadati</taxon>
        <taxon>Aquificota</taxon>
        <taxon>Aquificia</taxon>
        <taxon>Desulfurobacteriales</taxon>
        <taxon>Desulfurobacteriaceae</taxon>
        <taxon>Desulfurobacterium</taxon>
    </lineage>
</organism>
<dbReference type="Pfam" id="PF01882">
    <property type="entry name" value="DUF58"/>
    <property type="match status" value="1"/>
</dbReference>
<dbReference type="Proteomes" id="UP000198405">
    <property type="component" value="Unassembled WGS sequence"/>
</dbReference>
<dbReference type="PANTHER" id="PTHR34351">
    <property type="entry name" value="SLR1927 PROTEIN-RELATED"/>
    <property type="match status" value="1"/>
</dbReference>
<proteinExistence type="predicted"/>
<reference evidence="3" key="1">
    <citation type="submission" date="2017-06" db="EMBL/GenBank/DDBJ databases">
        <authorList>
            <person name="Varghese N."/>
            <person name="Submissions S."/>
        </authorList>
    </citation>
    <scope>NUCLEOTIDE SEQUENCE [LARGE SCALE GENOMIC DNA]</scope>
    <source>
        <strain evidence="3">DSM 15668</strain>
    </source>
</reference>
<sequence length="238" mass="27053">MSKLSLKIEPITEVFAKRPTLFKLTVKNEKKFFPSFLIKTEIGQSTALIPVVDNKSESSTFTELTFPERGRLQEIKARIVSPFPFGFFYIEKETVINADFIVYPTPLKTEYPKSEEGKKGDEKKAIGSGREEIKKIREYVSGDEIKNIHWKVSARKGTLFTKEFEGKNTAKPLIIELEKLTGTLEEKLSKATYLAIKNSRTKGVGLKSGNVLIKPDKNPITLKKILKYLALYKKEEAE</sequence>
<dbReference type="InterPro" id="IPR002881">
    <property type="entry name" value="DUF58"/>
</dbReference>
<evidence type="ECO:0000313" key="2">
    <source>
        <dbReference type="EMBL" id="SNR87961.1"/>
    </source>
</evidence>